<dbReference type="GO" id="GO:0016301">
    <property type="term" value="F:kinase activity"/>
    <property type="evidence" value="ECO:0007669"/>
    <property type="project" value="UniProtKB-KW"/>
</dbReference>
<dbReference type="Proteomes" id="UP000552709">
    <property type="component" value="Unassembled WGS sequence"/>
</dbReference>
<keyword evidence="2" id="KW-0808">Transferase</keyword>
<dbReference type="SUPFAM" id="SSF56112">
    <property type="entry name" value="Protein kinase-like (PK-like)"/>
    <property type="match status" value="1"/>
</dbReference>
<name>A0A7W8NDA8_9DEIO</name>
<keyword evidence="2" id="KW-0418">Kinase</keyword>
<evidence type="ECO:0000313" key="3">
    <source>
        <dbReference type="Proteomes" id="UP000552709"/>
    </source>
</evidence>
<dbReference type="Gene3D" id="3.90.1200.10">
    <property type="match status" value="1"/>
</dbReference>
<dbReference type="AlphaFoldDB" id="A0A7W8NDA8"/>
<dbReference type="InterPro" id="IPR011009">
    <property type="entry name" value="Kinase-like_dom_sf"/>
</dbReference>
<reference evidence="2 3" key="1">
    <citation type="submission" date="2020-08" db="EMBL/GenBank/DDBJ databases">
        <title>Genomic Encyclopedia of Type Strains, Phase IV (KMG-IV): sequencing the most valuable type-strain genomes for metagenomic binning, comparative biology and taxonomic classification.</title>
        <authorList>
            <person name="Goeker M."/>
        </authorList>
    </citation>
    <scope>NUCLEOTIDE SEQUENCE [LARGE SCALE GENOMIC DNA]</scope>
    <source>
        <strain evidence="2 3">DSM 27939</strain>
    </source>
</reference>
<organism evidence="2 3">
    <name type="scientific">Deinococcus humi</name>
    <dbReference type="NCBI Taxonomy" id="662880"/>
    <lineage>
        <taxon>Bacteria</taxon>
        <taxon>Thermotogati</taxon>
        <taxon>Deinococcota</taxon>
        <taxon>Deinococci</taxon>
        <taxon>Deinococcales</taxon>
        <taxon>Deinococcaceae</taxon>
        <taxon>Deinococcus</taxon>
    </lineage>
</organism>
<dbReference type="EMBL" id="JACHFL010000002">
    <property type="protein sequence ID" value="MBB5362176.1"/>
    <property type="molecule type" value="Genomic_DNA"/>
</dbReference>
<protein>
    <submittedName>
        <fullName evidence="2">Aminoglycoside phosphotransferase (APT) family kinase protein</fullName>
    </submittedName>
</protein>
<proteinExistence type="predicted"/>
<keyword evidence="3" id="KW-1185">Reference proteome</keyword>
<dbReference type="InterPro" id="IPR002575">
    <property type="entry name" value="Aminoglycoside_PTrfase"/>
</dbReference>
<comment type="caution">
    <text evidence="2">The sequence shown here is derived from an EMBL/GenBank/DDBJ whole genome shotgun (WGS) entry which is preliminary data.</text>
</comment>
<evidence type="ECO:0000259" key="1">
    <source>
        <dbReference type="Pfam" id="PF01636"/>
    </source>
</evidence>
<gene>
    <name evidence="2" type="ORF">HNQ08_001261</name>
</gene>
<accession>A0A7W8NDA8</accession>
<evidence type="ECO:0000313" key="2">
    <source>
        <dbReference type="EMBL" id="MBB5362176.1"/>
    </source>
</evidence>
<feature type="domain" description="Aminoglycoside phosphotransferase" evidence="1">
    <location>
        <begin position="12"/>
        <end position="195"/>
    </location>
</feature>
<dbReference type="Pfam" id="PF01636">
    <property type="entry name" value="APH"/>
    <property type="match status" value="1"/>
</dbReference>
<sequence length="246" mass="26294">MTTSVEARFFLQAEIMRALTRAGVPVPEILDVGRLPDGRTFSLETFVAGDGGGPSVAGWADLGRTLKALHTLPHSGSGLLREGTERFRGTARDAATGLLTRLKTWPFDGRPLEAQPLIQHAPDLTAAITALEPELWQVAKLPSAVCHTDLHGGQFRWQGGRLAALLDFGDAAIGPPDWDLASAAYFNGWCAAEQIAHGASLRCDPPVALFGLFLAFHRAGRAAEQGGPRRIAEAVAFARSCLNRLP</sequence>